<feature type="domain" description="L27" evidence="1">
    <location>
        <begin position="14"/>
        <end position="52"/>
    </location>
</feature>
<evidence type="ECO:0000259" key="1">
    <source>
        <dbReference type="Pfam" id="PF02828"/>
    </source>
</evidence>
<sequence length="87" mass="9930">MVVCKIISKKKGAVSLVLDSLDDIHCLQEPPLNDRDFLHSVLEDRQLHALLEWPPCRVTLTAWELVDDVRSGQYRGIPNMSDSDQCR</sequence>
<dbReference type="Gene3D" id="1.10.287.650">
    <property type="entry name" value="L27 domain"/>
    <property type="match status" value="1"/>
</dbReference>
<name>A0A7R8ZBS0_TIMDO</name>
<dbReference type="AlphaFoldDB" id="A0A7R8ZBS0"/>
<proteinExistence type="predicted"/>
<dbReference type="InterPro" id="IPR014775">
    <property type="entry name" value="L27_C"/>
</dbReference>
<reference evidence="2" key="1">
    <citation type="submission" date="2020-11" db="EMBL/GenBank/DDBJ databases">
        <authorList>
            <person name="Tran Van P."/>
        </authorList>
    </citation>
    <scope>NUCLEOTIDE SEQUENCE</scope>
</reference>
<dbReference type="EMBL" id="OA571032">
    <property type="protein sequence ID" value="CAD7203713.1"/>
    <property type="molecule type" value="Genomic_DNA"/>
</dbReference>
<organism evidence="2">
    <name type="scientific">Timema douglasi</name>
    <name type="common">Walking stick</name>
    <dbReference type="NCBI Taxonomy" id="61478"/>
    <lineage>
        <taxon>Eukaryota</taxon>
        <taxon>Metazoa</taxon>
        <taxon>Ecdysozoa</taxon>
        <taxon>Arthropoda</taxon>
        <taxon>Hexapoda</taxon>
        <taxon>Insecta</taxon>
        <taxon>Pterygota</taxon>
        <taxon>Neoptera</taxon>
        <taxon>Polyneoptera</taxon>
        <taxon>Phasmatodea</taxon>
        <taxon>Timematodea</taxon>
        <taxon>Timematoidea</taxon>
        <taxon>Timematidae</taxon>
        <taxon>Timema</taxon>
    </lineage>
</organism>
<gene>
    <name evidence="2" type="ORF">TDIB3V08_LOCUS9878</name>
</gene>
<accession>A0A7R8ZBS0</accession>
<dbReference type="Pfam" id="PF02828">
    <property type="entry name" value="L27"/>
    <property type="match status" value="1"/>
</dbReference>
<evidence type="ECO:0000313" key="2">
    <source>
        <dbReference type="EMBL" id="CAD7203713.1"/>
    </source>
</evidence>
<dbReference type="SUPFAM" id="SSF101288">
    <property type="entry name" value="L27 domain"/>
    <property type="match status" value="1"/>
</dbReference>
<protein>
    <recommendedName>
        <fullName evidence="1">L27 domain-containing protein</fullName>
    </recommendedName>
</protein>
<dbReference type="InterPro" id="IPR036892">
    <property type="entry name" value="L27_dom_sf"/>
</dbReference>